<comment type="cofactor">
    <cofactor evidence="1">
        <name>a divalent metal cation</name>
        <dbReference type="ChEBI" id="CHEBI:60240"/>
    </cofactor>
</comment>
<name>A0A674MXA5_TAKRU</name>
<gene>
    <name evidence="10" type="primary">LOC105416494</name>
</gene>
<dbReference type="AlphaFoldDB" id="A0A674MXA5"/>
<dbReference type="GeneTree" id="ENSGT00940000154348"/>
<organism evidence="10 11">
    <name type="scientific">Takifugu rubripes</name>
    <name type="common">Japanese pufferfish</name>
    <name type="synonym">Fugu rubripes</name>
    <dbReference type="NCBI Taxonomy" id="31033"/>
    <lineage>
        <taxon>Eukaryota</taxon>
        <taxon>Metazoa</taxon>
        <taxon>Chordata</taxon>
        <taxon>Craniata</taxon>
        <taxon>Vertebrata</taxon>
        <taxon>Euteleostomi</taxon>
        <taxon>Actinopterygii</taxon>
        <taxon>Neopterygii</taxon>
        <taxon>Teleostei</taxon>
        <taxon>Neoteleostei</taxon>
        <taxon>Acanthomorphata</taxon>
        <taxon>Eupercaria</taxon>
        <taxon>Tetraodontiformes</taxon>
        <taxon>Tetradontoidea</taxon>
        <taxon>Tetraodontidae</taxon>
        <taxon>Takifugu</taxon>
    </lineage>
</organism>
<evidence type="ECO:0000256" key="5">
    <source>
        <dbReference type="ARBA" id="ARBA00022723"/>
    </source>
</evidence>
<evidence type="ECO:0000256" key="2">
    <source>
        <dbReference type="ARBA" id="ARBA00004123"/>
    </source>
</evidence>
<evidence type="ECO:0000256" key="1">
    <source>
        <dbReference type="ARBA" id="ARBA00001968"/>
    </source>
</evidence>
<reference evidence="10" key="3">
    <citation type="submission" date="2025-09" db="UniProtKB">
        <authorList>
            <consortium name="Ensembl"/>
        </authorList>
    </citation>
    <scope>IDENTIFICATION</scope>
</reference>
<evidence type="ECO:0000313" key="11">
    <source>
        <dbReference type="Proteomes" id="UP000005226"/>
    </source>
</evidence>
<feature type="compositionally biased region" description="Acidic residues" evidence="8">
    <location>
        <begin position="353"/>
        <end position="369"/>
    </location>
</feature>
<evidence type="ECO:0000256" key="6">
    <source>
        <dbReference type="ARBA" id="ARBA00022801"/>
    </source>
</evidence>
<keyword evidence="11" id="KW-1185">Reference proteome</keyword>
<dbReference type="PANTHER" id="PTHR22930:SF255">
    <property type="entry name" value="ELONGIN B"/>
    <property type="match status" value="1"/>
</dbReference>
<dbReference type="Ensembl" id="ENSTRUT00000081056.1">
    <property type="protein sequence ID" value="ENSTRUP00000065613.1"/>
    <property type="gene ID" value="ENSTRUG00000028119.1"/>
</dbReference>
<evidence type="ECO:0000256" key="8">
    <source>
        <dbReference type="SAM" id="MobiDB-lite"/>
    </source>
</evidence>
<evidence type="ECO:0000259" key="9">
    <source>
        <dbReference type="Pfam" id="PF13359"/>
    </source>
</evidence>
<keyword evidence="4" id="KW-0540">Nuclease</keyword>
<dbReference type="InterPro" id="IPR027806">
    <property type="entry name" value="HARBI1_dom"/>
</dbReference>
<sequence length="390" mass="43460">MDVDECVLSAGRAVLDMVEQEWQPLSPGELEQRLDQAVEETLEAELVANLRAQPSPTVYVQLLQHQANVSPQVPQSPTDGEVIADLLQTSGARARMAGRARLSLSNTVLLSISLLTERVSYRSLSHRFHLEKGNVHRIFFSFCQRVNTLEEKLIKWPAGRLIPRLSDQCWEEQRALPRVLGALGRTLIPIRLPAGKGGVESAACEVKRMKKARPGSWLDLELLCDRDGRLRHCRISNGSDVDGGRTLRDKLGQHPELMPPGCCLVARAGYPLSAHILTPYSGRDGAKEKLFNRTLEEHFRVLDQTVANLRARFQRLRNLDVSSYDRARAVVLTACVLHNVFLDMGQVVEGEVGEEETIGQEEGGEEDDEGVQRREAVSDLLFKYLDSGTA</sequence>
<dbReference type="Proteomes" id="UP000005226">
    <property type="component" value="Chromosome 5"/>
</dbReference>
<dbReference type="GO" id="GO:0005634">
    <property type="term" value="C:nucleus"/>
    <property type="evidence" value="ECO:0007669"/>
    <property type="project" value="UniProtKB-SubCell"/>
</dbReference>
<dbReference type="GO" id="GO:0016787">
    <property type="term" value="F:hydrolase activity"/>
    <property type="evidence" value="ECO:0007669"/>
    <property type="project" value="UniProtKB-KW"/>
</dbReference>
<keyword evidence="5" id="KW-0479">Metal-binding</keyword>
<keyword evidence="6" id="KW-0378">Hydrolase</keyword>
<reference evidence="10 11" key="1">
    <citation type="journal article" date="2011" name="Genome Biol. Evol.">
        <title>Integration of the genetic map and genome assembly of fugu facilitates insights into distinct features of genome evolution in teleosts and mammals.</title>
        <authorList>
            <person name="Kai W."/>
            <person name="Kikuchi K."/>
            <person name="Tohari S."/>
            <person name="Chew A.K."/>
            <person name="Tay A."/>
            <person name="Fujiwara A."/>
            <person name="Hosoya S."/>
            <person name="Suetake H."/>
            <person name="Naruse K."/>
            <person name="Brenner S."/>
            <person name="Suzuki Y."/>
            <person name="Venkatesh B."/>
        </authorList>
    </citation>
    <scope>NUCLEOTIDE SEQUENCE [LARGE SCALE GENOMIC DNA]</scope>
</reference>
<evidence type="ECO:0000313" key="10">
    <source>
        <dbReference type="Ensembl" id="ENSTRUP00000065613.1"/>
    </source>
</evidence>
<dbReference type="GO" id="GO:0004518">
    <property type="term" value="F:nuclease activity"/>
    <property type="evidence" value="ECO:0007669"/>
    <property type="project" value="UniProtKB-KW"/>
</dbReference>
<feature type="domain" description="DDE Tnp4" evidence="9">
    <location>
        <begin position="220"/>
        <end position="339"/>
    </location>
</feature>
<feature type="region of interest" description="Disordered" evidence="8">
    <location>
        <begin position="353"/>
        <end position="372"/>
    </location>
</feature>
<evidence type="ECO:0000256" key="4">
    <source>
        <dbReference type="ARBA" id="ARBA00022722"/>
    </source>
</evidence>
<dbReference type="PANTHER" id="PTHR22930">
    <property type="match status" value="1"/>
</dbReference>
<comment type="subcellular location">
    <subcellularLocation>
        <location evidence="2">Nucleus</location>
    </subcellularLocation>
</comment>
<dbReference type="GO" id="GO:0046872">
    <property type="term" value="F:metal ion binding"/>
    <property type="evidence" value="ECO:0007669"/>
    <property type="project" value="UniProtKB-KW"/>
</dbReference>
<dbReference type="InParanoid" id="A0A674MXA5"/>
<proteinExistence type="inferred from homology"/>
<reference evidence="10" key="2">
    <citation type="submission" date="2025-08" db="UniProtKB">
        <authorList>
            <consortium name="Ensembl"/>
        </authorList>
    </citation>
    <scope>IDENTIFICATION</scope>
</reference>
<evidence type="ECO:0000256" key="7">
    <source>
        <dbReference type="ARBA" id="ARBA00023242"/>
    </source>
</evidence>
<evidence type="ECO:0000256" key="3">
    <source>
        <dbReference type="ARBA" id="ARBA00006958"/>
    </source>
</evidence>
<dbReference type="OMA" id="MKKEAHP"/>
<protein>
    <submittedName>
        <fullName evidence="10">Elongin B</fullName>
    </submittedName>
</protein>
<keyword evidence="7" id="KW-0539">Nucleus</keyword>
<dbReference type="Pfam" id="PF13359">
    <property type="entry name" value="DDE_Tnp_4"/>
    <property type="match status" value="1"/>
</dbReference>
<accession>A0A674MXA5</accession>
<comment type="similarity">
    <text evidence="3">Belongs to the HARBI1 family.</text>
</comment>
<dbReference type="InterPro" id="IPR045249">
    <property type="entry name" value="HARBI1-like"/>
</dbReference>